<dbReference type="Pfam" id="PF01071">
    <property type="entry name" value="GARS_A"/>
    <property type="match status" value="1"/>
</dbReference>
<dbReference type="SUPFAM" id="SSF56059">
    <property type="entry name" value="Glutathione synthetase ATP-binding domain-like"/>
    <property type="match status" value="1"/>
</dbReference>
<reference evidence="8" key="1">
    <citation type="submission" date="2013-02" db="EMBL/GenBank/DDBJ databases">
        <title>The complete genome sequence of Corynebacterium casei LMG S-19264 (=DSM 44701).</title>
        <authorList>
            <person name="Ruckert C."/>
            <person name="Albersmeier A."/>
            <person name="Kalinowski J."/>
        </authorList>
    </citation>
    <scope>NUCLEOTIDE SEQUENCE [LARGE SCALE GENOMIC DNA]</scope>
    <source>
        <strain evidence="8">LMG S-19264</strain>
    </source>
</reference>
<evidence type="ECO:0000259" key="6">
    <source>
        <dbReference type="PROSITE" id="PS50975"/>
    </source>
</evidence>
<evidence type="ECO:0000256" key="5">
    <source>
        <dbReference type="PROSITE-ProRule" id="PRU00409"/>
    </source>
</evidence>
<dbReference type="Gene3D" id="3.30.470.20">
    <property type="entry name" value="ATP-grasp fold, B domain"/>
    <property type="match status" value="2"/>
</dbReference>
<dbReference type="EMBL" id="CP004350">
    <property type="protein sequence ID" value="AHI19549.1"/>
    <property type="molecule type" value="Genomic_DNA"/>
</dbReference>
<dbReference type="PROSITE" id="PS50975">
    <property type="entry name" value="ATP_GRASP"/>
    <property type="match status" value="1"/>
</dbReference>
<evidence type="ECO:0000313" key="8">
    <source>
        <dbReference type="Proteomes" id="UP000019226"/>
    </source>
</evidence>
<name>A0ABN4CAV4_9CORY</name>
<dbReference type="SMART" id="SM01209">
    <property type="entry name" value="GARS_A"/>
    <property type="match status" value="1"/>
</dbReference>
<dbReference type="PANTHER" id="PTHR21621">
    <property type="entry name" value="RIBOSOMAL PROTEIN S6 MODIFICATION PROTEIN"/>
    <property type="match status" value="1"/>
</dbReference>
<evidence type="ECO:0000256" key="1">
    <source>
        <dbReference type="ARBA" id="ARBA00001936"/>
    </source>
</evidence>
<evidence type="ECO:0000256" key="4">
    <source>
        <dbReference type="ARBA" id="ARBA00022840"/>
    </source>
</evidence>
<keyword evidence="2" id="KW-0436">Ligase</keyword>
<comment type="cofactor">
    <cofactor evidence="1">
        <name>Mn(2+)</name>
        <dbReference type="ChEBI" id="CHEBI:29035"/>
    </cofactor>
</comment>
<dbReference type="Proteomes" id="UP000019226">
    <property type="component" value="Chromosome"/>
</dbReference>
<feature type="domain" description="ATP-grasp" evidence="6">
    <location>
        <begin position="125"/>
        <end position="381"/>
    </location>
</feature>
<proteinExistence type="predicted"/>
<keyword evidence="4 5" id="KW-0067">ATP-binding</keyword>
<keyword evidence="3 5" id="KW-0547">Nucleotide-binding</keyword>
<gene>
    <name evidence="7" type="ORF">CCASEI_04855</name>
</gene>
<protein>
    <recommendedName>
        <fullName evidence="6">ATP-grasp domain-containing protein</fullName>
    </recommendedName>
</protein>
<dbReference type="InterPro" id="IPR020561">
    <property type="entry name" value="PRibGlycinamid_synth_ATP-grasp"/>
</dbReference>
<dbReference type="PANTHER" id="PTHR21621:SF0">
    <property type="entry name" value="BETA-CITRYLGLUTAMATE SYNTHASE B-RELATED"/>
    <property type="match status" value="1"/>
</dbReference>
<keyword evidence="8" id="KW-1185">Reference proteome</keyword>
<sequence>MLQAEHTHLGLQLHPTMLSLLVKNRAEITMTGDYQTIKQFIQEQILDKNLDYNHLEITRSPILAITRGFAEKGWKVEDTTPEDSRFKQHSLTAPDGSETLSMLGGKVFRHPTSTEQICRRKHLTKRMLNTADIPTPTGSDFAFDEREIAAAFFDIVPKPAVVKVSDSGGSQGVTVGISTRAEFYKAWDYALADGRSTSNVLVEEFVSGIELRAFVVGTNVVSVVARLQPFVVGDGLSTVSELITGFHKKREVHYRAMKMPAKIDWHFIDKQGADENHVLPTGEILFLNPFNTPTVGALVLDVSDSVNPKIKDIAKKAKDAIPGLEIAGVDLLVDDLSDEKTAHVLEVNTAAALELHRYPTHGGGARFIEHDIVDHFHNQFLAKGHSSVNTPVPDKTIEFRNLLISKTRVSFLMRYERGEFEIWYEFDREIETTPSLVAVAAATLCGTAFDSIIFDFEISAQTLEAIKLFTEAEVSAPVDQGAAFSNSDSREGTILSFSGGFDSIAAKSLLPENTHLVSLDLGGWFKREAEYFGRYSPITIKTNFRQVPDQQTALTRNHWLFMASGAILCSDHLNARHHVFGQILGERFSFPAAERRIPLLEAVGLEDVPITSGITELGTTNIMLQTHYDEVADSLVSLANNGDRKQYYKQAMVALLSDELGLPNPVRGFRAEWDRKIPFDRSYTSALSTLYFISRGRTDLIEPLYESIPQEVTNFSQTLSLDFMTKVNTDFYEWTPQILRTPLFSKFSQLNLLPYTESDWHEVHRVRDFLATWFK</sequence>
<evidence type="ECO:0000256" key="3">
    <source>
        <dbReference type="ARBA" id="ARBA00022741"/>
    </source>
</evidence>
<accession>A0ABN4CAV4</accession>
<dbReference type="InterPro" id="IPR011761">
    <property type="entry name" value="ATP-grasp"/>
</dbReference>
<evidence type="ECO:0000256" key="2">
    <source>
        <dbReference type="ARBA" id="ARBA00022598"/>
    </source>
</evidence>
<organism evidence="7 8">
    <name type="scientific">Corynebacterium casei LMG S-19264</name>
    <dbReference type="NCBI Taxonomy" id="1285583"/>
    <lineage>
        <taxon>Bacteria</taxon>
        <taxon>Bacillati</taxon>
        <taxon>Actinomycetota</taxon>
        <taxon>Actinomycetes</taxon>
        <taxon>Mycobacteriales</taxon>
        <taxon>Corynebacteriaceae</taxon>
        <taxon>Corynebacterium</taxon>
    </lineage>
</organism>
<evidence type="ECO:0000313" key="7">
    <source>
        <dbReference type="EMBL" id="AHI19549.1"/>
    </source>
</evidence>